<name>K0RE91_THAOC</name>
<protein>
    <submittedName>
        <fullName evidence="2">Uncharacterized protein</fullName>
    </submittedName>
</protein>
<evidence type="ECO:0000313" key="2">
    <source>
        <dbReference type="EMBL" id="EJK44837.1"/>
    </source>
</evidence>
<sequence length="317" mass="33752">MLDVLSSGQALAQGPYLKIHGPQGSPKDDGIDGGGSRRHCGVDDGGVGMSTAKFSAARGLLKNLFGWHITRGIFDVPNEQISWRPAVVGGQSSAILPVGGQWVNNMGTSFHLNFHTATPCFHAEISGFEPPGTPQTQQVYSAMDPLVAYALAPMHLPALYIPRGSGKTTWEPVSSSTSTATPLKGLLDLGHLIHERAVADFMLRLNLPVTDGCVDAQIEPTCCAVAAALRVLCAHVSLPALGASAIRFRLDYRTTLTACHHLTIRRHLMMGTCAVHAALLLPLLRWIYLYRSASASSCPHPPKAGLCHVSPTAPFIA</sequence>
<keyword evidence="3" id="KW-1185">Reference proteome</keyword>
<organism evidence="2 3">
    <name type="scientific">Thalassiosira oceanica</name>
    <name type="common">Marine diatom</name>
    <dbReference type="NCBI Taxonomy" id="159749"/>
    <lineage>
        <taxon>Eukaryota</taxon>
        <taxon>Sar</taxon>
        <taxon>Stramenopiles</taxon>
        <taxon>Ochrophyta</taxon>
        <taxon>Bacillariophyta</taxon>
        <taxon>Coscinodiscophyceae</taxon>
        <taxon>Thalassiosirophycidae</taxon>
        <taxon>Thalassiosirales</taxon>
        <taxon>Thalassiosiraceae</taxon>
        <taxon>Thalassiosira</taxon>
    </lineage>
</organism>
<evidence type="ECO:0000256" key="1">
    <source>
        <dbReference type="SAM" id="MobiDB-lite"/>
    </source>
</evidence>
<gene>
    <name evidence="2" type="ORF">THAOC_36598</name>
</gene>
<evidence type="ECO:0000313" key="3">
    <source>
        <dbReference type="Proteomes" id="UP000266841"/>
    </source>
</evidence>
<feature type="region of interest" description="Disordered" evidence="1">
    <location>
        <begin position="15"/>
        <end position="42"/>
    </location>
</feature>
<dbReference type="AlphaFoldDB" id="K0RE91"/>
<dbReference type="EMBL" id="AGNL01049152">
    <property type="protein sequence ID" value="EJK44837.1"/>
    <property type="molecule type" value="Genomic_DNA"/>
</dbReference>
<reference evidence="2 3" key="1">
    <citation type="journal article" date="2012" name="Genome Biol.">
        <title>Genome and low-iron response of an oceanic diatom adapted to chronic iron limitation.</title>
        <authorList>
            <person name="Lommer M."/>
            <person name="Specht M."/>
            <person name="Roy A.S."/>
            <person name="Kraemer L."/>
            <person name="Andreson R."/>
            <person name="Gutowska M.A."/>
            <person name="Wolf J."/>
            <person name="Bergner S.V."/>
            <person name="Schilhabel M.B."/>
            <person name="Klostermeier U.C."/>
            <person name="Beiko R.G."/>
            <person name="Rosenstiel P."/>
            <person name="Hippler M."/>
            <person name="Laroche J."/>
        </authorList>
    </citation>
    <scope>NUCLEOTIDE SEQUENCE [LARGE SCALE GENOMIC DNA]</scope>
    <source>
        <strain evidence="2 3">CCMP1005</strain>
    </source>
</reference>
<proteinExistence type="predicted"/>
<dbReference type="Proteomes" id="UP000266841">
    <property type="component" value="Unassembled WGS sequence"/>
</dbReference>
<comment type="caution">
    <text evidence="2">The sequence shown here is derived from an EMBL/GenBank/DDBJ whole genome shotgun (WGS) entry which is preliminary data.</text>
</comment>
<accession>K0RE91</accession>